<dbReference type="EMBL" id="JBHUMQ010000026">
    <property type="protein sequence ID" value="MFD2694289.1"/>
    <property type="molecule type" value="Genomic_DNA"/>
</dbReference>
<accession>A0ABW5S5F0</accession>
<evidence type="ECO:0000256" key="12">
    <source>
        <dbReference type="ARBA" id="ARBA00025324"/>
    </source>
</evidence>
<sequence length="172" mass="20399">MNSVRLLNSLFTFIIISVVNTLISIKLPNSIFHLDSWLFRTRGWEREGYFYQYWFGVKKWKSLLPELSDFFSFLFSKKQMGQPSADYLYRFALETCRAELVHWCIIVSSILFMQWNHTGVSLLTVVIAVACNLPYIMIQRYNRPRILNILANKRANIRENRIKDLEVVHKDV</sequence>
<comment type="caution">
    <text evidence="14">The sequence shown here is derived from an EMBL/GenBank/DDBJ whole genome shotgun (WGS) entry which is preliminary data.</text>
</comment>
<keyword evidence="2" id="KW-1003">Cell membrane</keyword>
<keyword evidence="7 13" id="KW-0472">Membrane</keyword>
<evidence type="ECO:0000256" key="6">
    <source>
        <dbReference type="ARBA" id="ARBA00022989"/>
    </source>
</evidence>
<organism evidence="14 15">
    <name type="scientific">Sporolactobacillus shoreicorticis</name>
    <dbReference type="NCBI Taxonomy" id="1923877"/>
    <lineage>
        <taxon>Bacteria</taxon>
        <taxon>Bacillati</taxon>
        <taxon>Bacillota</taxon>
        <taxon>Bacilli</taxon>
        <taxon>Bacillales</taxon>
        <taxon>Sporolactobacillaceae</taxon>
        <taxon>Sporolactobacillus</taxon>
    </lineage>
</organism>
<dbReference type="RefSeq" id="WP_253057836.1">
    <property type="nucleotide sequence ID" value="NZ_JAMXWM010000001.1"/>
</dbReference>
<dbReference type="InterPro" id="IPR044021">
    <property type="entry name" value="CrtO"/>
</dbReference>
<evidence type="ECO:0000256" key="11">
    <source>
        <dbReference type="ARBA" id="ARBA00023667"/>
    </source>
</evidence>
<gene>
    <name evidence="14" type="ORF">ACFSUE_11725</name>
</gene>
<proteinExistence type="inferred from homology"/>
<evidence type="ECO:0000313" key="14">
    <source>
        <dbReference type="EMBL" id="MFD2694289.1"/>
    </source>
</evidence>
<keyword evidence="5" id="KW-0732">Signal</keyword>
<keyword evidence="6 13" id="KW-1133">Transmembrane helix</keyword>
<comment type="subcellular location">
    <subcellularLocation>
        <location evidence="1">Cell membrane</location>
        <topology evidence="1">Single-pass membrane protein</topology>
    </subcellularLocation>
</comment>
<comment type="function">
    <text evidence="12">Catalyzes the acylation of glycosyl-4,4'-diaponeurosporenoate, i.e. the esterification of glucose at the C6'' position with the carboxyl group of the C(15) fatty acid 12-methyltetradecanoic acid, to yield staphyloxanthin. This is the last step in the biosynthesis of this orange pigment, present in most staphylococci strains.</text>
</comment>
<evidence type="ECO:0000256" key="2">
    <source>
        <dbReference type="ARBA" id="ARBA00022475"/>
    </source>
</evidence>
<evidence type="ECO:0000256" key="5">
    <source>
        <dbReference type="ARBA" id="ARBA00022729"/>
    </source>
</evidence>
<keyword evidence="3" id="KW-0808">Transferase</keyword>
<evidence type="ECO:0000256" key="4">
    <source>
        <dbReference type="ARBA" id="ARBA00022692"/>
    </source>
</evidence>
<evidence type="ECO:0000256" key="13">
    <source>
        <dbReference type="SAM" id="Phobius"/>
    </source>
</evidence>
<dbReference type="GO" id="GO:0016746">
    <property type="term" value="F:acyltransferase activity"/>
    <property type="evidence" value="ECO:0007669"/>
    <property type="project" value="UniProtKB-KW"/>
</dbReference>
<dbReference type="Pfam" id="PF18927">
    <property type="entry name" value="CrtO"/>
    <property type="match status" value="1"/>
</dbReference>
<keyword evidence="8 14" id="KW-0012">Acyltransferase</keyword>
<protein>
    <recommendedName>
        <fullName evidence="11">Glycosyl-4,4'-diaponeurosporenoate acyltransferase</fullName>
    </recommendedName>
</protein>
<evidence type="ECO:0000313" key="15">
    <source>
        <dbReference type="Proteomes" id="UP001597399"/>
    </source>
</evidence>
<keyword evidence="15" id="KW-1185">Reference proteome</keyword>
<evidence type="ECO:0000256" key="8">
    <source>
        <dbReference type="ARBA" id="ARBA00023315"/>
    </source>
</evidence>
<feature type="transmembrane region" description="Helical" evidence="13">
    <location>
        <begin position="6"/>
        <end position="25"/>
    </location>
</feature>
<evidence type="ECO:0000256" key="10">
    <source>
        <dbReference type="ARBA" id="ARBA00023603"/>
    </source>
</evidence>
<evidence type="ECO:0000256" key="1">
    <source>
        <dbReference type="ARBA" id="ARBA00004162"/>
    </source>
</evidence>
<evidence type="ECO:0000256" key="9">
    <source>
        <dbReference type="ARBA" id="ARBA00023588"/>
    </source>
</evidence>
<keyword evidence="4 13" id="KW-0812">Transmembrane</keyword>
<dbReference type="Proteomes" id="UP001597399">
    <property type="component" value="Unassembled WGS sequence"/>
</dbReference>
<name>A0ABW5S5F0_9BACL</name>
<comment type="pathway">
    <text evidence="9">Carotenoid biosynthesis; staphyloxanthin biosynthesis; staphyloxanthin from farnesyl diphosphate: step 5/5.</text>
</comment>
<feature type="transmembrane region" description="Helical" evidence="13">
    <location>
        <begin position="119"/>
        <end position="138"/>
    </location>
</feature>
<reference evidence="15" key="1">
    <citation type="journal article" date="2019" name="Int. J. Syst. Evol. Microbiol.">
        <title>The Global Catalogue of Microorganisms (GCM) 10K type strain sequencing project: providing services to taxonomists for standard genome sequencing and annotation.</title>
        <authorList>
            <consortium name="The Broad Institute Genomics Platform"/>
            <consortium name="The Broad Institute Genome Sequencing Center for Infectious Disease"/>
            <person name="Wu L."/>
            <person name="Ma J."/>
        </authorList>
    </citation>
    <scope>NUCLEOTIDE SEQUENCE [LARGE SCALE GENOMIC DNA]</scope>
    <source>
        <strain evidence="15">TISTR 2466</strain>
    </source>
</reference>
<comment type="similarity">
    <text evidence="10">Belongs to the acyltransferase CrtO family.</text>
</comment>
<evidence type="ECO:0000256" key="7">
    <source>
        <dbReference type="ARBA" id="ARBA00023136"/>
    </source>
</evidence>
<evidence type="ECO:0000256" key="3">
    <source>
        <dbReference type="ARBA" id="ARBA00022679"/>
    </source>
</evidence>